<proteinExistence type="predicted"/>
<feature type="compositionally biased region" description="Low complexity" evidence="1">
    <location>
        <begin position="136"/>
        <end position="153"/>
    </location>
</feature>
<feature type="region of interest" description="Disordered" evidence="1">
    <location>
        <begin position="213"/>
        <end position="242"/>
    </location>
</feature>
<evidence type="ECO:0000313" key="3">
    <source>
        <dbReference type="Proteomes" id="UP001189429"/>
    </source>
</evidence>
<gene>
    <name evidence="2" type="ORF">PCOR1329_LOCUS43432</name>
</gene>
<feature type="non-terminal residue" evidence="2">
    <location>
        <position position="242"/>
    </location>
</feature>
<evidence type="ECO:0000256" key="1">
    <source>
        <dbReference type="SAM" id="MobiDB-lite"/>
    </source>
</evidence>
<protein>
    <submittedName>
        <fullName evidence="2">Uncharacterized protein</fullName>
    </submittedName>
</protein>
<sequence length="242" mass="25607">MPVSEELERLRRDTAKGKQGIYGMLTPDQRRAQVSSRTRWSKPEKREGHLGDLQEQLTCLLADGVGVYHLSFVVRIRPQVLDISKDCNRCLDSTAAKYRLGNLMQGLDPKSKHTARMPPGACRDASPRARSPPQCAGAPAAASGRGAARAPRTPLRRAHSPDVGDSRGATFHTPMPGAAAACHAPPLPPEGCLSPAFRTPLPAHAAASMVDAGPASLGPAWARSGFEPTPSPPPLPPPPPPA</sequence>
<comment type="caution">
    <text evidence="2">The sequence shown here is derived from an EMBL/GenBank/DDBJ whole genome shotgun (WGS) entry which is preliminary data.</text>
</comment>
<organism evidence="2 3">
    <name type="scientific">Prorocentrum cordatum</name>
    <dbReference type="NCBI Taxonomy" id="2364126"/>
    <lineage>
        <taxon>Eukaryota</taxon>
        <taxon>Sar</taxon>
        <taxon>Alveolata</taxon>
        <taxon>Dinophyceae</taxon>
        <taxon>Prorocentrales</taxon>
        <taxon>Prorocentraceae</taxon>
        <taxon>Prorocentrum</taxon>
    </lineage>
</organism>
<dbReference type="EMBL" id="CAUYUJ010015220">
    <property type="protein sequence ID" value="CAK0851246.1"/>
    <property type="molecule type" value="Genomic_DNA"/>
</dbReference>
<dbReference type="Proteomes" id="UP001189429">
    <property type="component" value="Unassembled WGS sequence"/>
</dbReference>
<accession>A0ABN9TY47</accession>
<evidence type="ECO:0000313" key="2">
    <source>
        <dbReference type="EMBL" id="CAK0851246.1"/>
    </source>
</evidence>
<feature type="compositionally biased region" description="Pro residues" evidence="1">
    <location>
        <begin position="229"/>
        <end position="242"/>
    </location>
</feature>
<name>A0ABN9TY47_9DINO</name>
<keyword evidence="3" id="KW-1185">Reference proteome</keyword>
<feature type="region of interest" description="Disordered" evidence="1">
    <location>
        <begin position="107"/>
        <end position="182"/>
    </location>
</feature>
<reference evidence="2" key="1">
    <citation type="submission" date="2023-10" db="EMBL/GenBank/DDBJ databases">
        <authorList>
            <person name="Chen Y."/>
            <person name="Shah S."/>
            <person name="Dougan E. K."/>
            <person name="Thang M."/>
            <person name="Chan C."/>
        </authorList>
    </citation>
    <scope>NUCLEOTIDE SEQUENCE [LARGE SCALE GENOMIC DNA]</scope>
</reference>